<evidence type="ECO:0000256" key="4">
    <source>
        <dbReference type="ARBA" id="ARBA00023128"/>
    </source>
</evidence>
<dbReference type="PANTHER" id="PTHR31542">
    <property type="entry name" value="39A RIBOSOMAL PROTEIN L50, MITOCHONDRIAL"/>
    <property type="match status" value="1"/>
</dbReference>
<reference evidence="8 9" key="1">
    <citation type="journal article" date="2021" name="Elife">
        <title>Chloroplast acquisition without the gene transfer in kleptoplastic sea slugs, Plakobranchus ocellatus.</title>
        <authorList>
            <person name="Maeda T."/>
            <person name="Takahashi S."/>
            <person name="Yoshida T."/>
            <person name="Shimamura S."/>
            <person name="Takaki Y."/>
            <person name="Nagai Y."/>
            <person name="Toyoda A."/>
            <person name="Suzuki Y."/>
            <person name="Arimoto A."/>
            <person name="Ishii H."/>
            <person name="Satoh N."/>
            <person name="Nishiyama T."/>
            <person name="Hasebe M."/>
            <person name="Maruyama T."/>
            <person name="Minagawa J."/>
            <person name="Obokata J."/>
            <person name="Shigenobu S."/>
        </authorList>
    </citation>
    <scope>NUCLEOTIDE SEQUENCE [LARGE SCALE GENOMIC DNA]</scope>
</reference>
<dbReference type="InterPro" id="IPR018305">
    <property type="entry name" value="Ribosomal_m50"/>
</dbReference>
<dbReference type="AlphaFoldDB" id="A0AAV4B8H1"/>
<evidence type="ECO:0000256" key="6">
    <source>
        <dbReference type="ARBA" id="ARBA00035183"/>
    </source>
</evidence>
<organism evidence="8 9">
    <name type="scientific">Plakobranchus ocellatus</name>
    <dbReference type="NCBI Taxonomy" id="259542"/>
    <lineage>
        <taxon>Eukaryota</taxon>
        <taxon>Metazoa</taxon>
        <taxon>Spiralia</taxon>
        <taxon>Lophotrochozoa</taxon>
        <taxon>Mollusca</taxon>
        <taxon>Gastropoda</taxon>
        <taxon>Heterobranchia</taxon>
        <taxon>Euthyneura</taxon>
        <taxon>Panpulmonata</taxon>
        <taxon>Sacoglossa</taxon>
        <taxon>Placobranchoidea</taxon>
        <taxon>Plakobranchidae</taxon>
        <taxon>Plakobranchus</taxon>
    </lineage>
</organism>
<keyword evidence="5" id="KW-0687">Ribonucleoprotein</keyword>
<keyword evidence="4" id="KW-0496">Mitochondrion</keyword>
<dbReference type="Proteomes" id="UP000735302">
    <property type="component" value="Unassembled WGS sequence"/>
</dbReference>
<comment type="similarity">
    <text evidence="2">Belongs to the mitochondrion-specific ribosomal protein mL50 family.</text>
</comment>
<evidence type="ECO:0000256" key="5">
    <source>
        <dbReference type="ARBA" id="ARBA00023274"/>
    </source>
</evidence>
<accession>A0AAV4B8H1</accession>
<dbReference type="PANTHER" id="PTHR31542:SF1">
    <property type="entry name" value="LARGE RIBOSOMAL SUBUNIT PROTEIN ML50"/>
    <property type="match status" value="1"/>
</dbReference>
<evidence type="ECO:0000256" key="2">
    <source>
        <dbReference type="ARBA" id="ARBA00008860"/>
    </source>
</evidence>
<evidence type="ECO:0000256" key="7">
    <source>
        <dbReference type="ARBA" id="ARBA00035398"/>
    </source>
</evidence>
<gene>
    <name evidence="8" type="ORF">PoB_004162600</name>
</gene>
<comment type="caution">
    <text evidence="8">The sequence shown here is derived from an EMBL/GenBank/DDBJ whole genome shotgun (WGS) entry which is preliminary data.</text>
</comment>
<keyword evidence="9" id="KW-1185">Reference proteome</keyword>
<evidence type="ECO:0000313" key="8">
    <source>
        <dbReference type="EMBL" id="GFO15121.1"/>
    </source>
</evidence>
<dbReference type="EMBL" id="BLXT01004603">
    <property type="protein sequence ID" value="GFO15121.1"/>
    <property type="molecule type" value="Genomic_DNA"/>
</dbReference>
<dbReference type="GO" id="GO:0005762">
    <property type="term" value="C:mitochondrial large ribosomal subunit"/>
    <property type="evidence" value="ECO:0007669"/>
    <property type="project" value="TreeGrafter"/>
</dbReference>
<name>A0AAV4B8H1_9GAST</name>
<proteinExistence type="inferred from homology"/>
<evidence type="ECO:0000256" key="1">
    <source>
        <dbReference type="ARBA" id="ARBA00004173"/>
    </source>
</evidence>
<protein>
    <recommendedName>
        <fullName evidence="6">Large ribosomal subunit protein mL50</fullName>
    </recommendedName>
    <alternativeName>
        <fullName evidence="7">39S ribosomal protein L50, mitochondrial</fullName>
    </alternativeName>
</protein>
<keyword evidence="3 8" id="KW-0689">Ribosomal protein</keyword>
<evidence type="ECO:0000256" key="3">
    <source>
        <dbReference type="ARBA" id="ARBA00022980"/>
    </source>
</evidence>
<evidence type="ECO:0000313" key="9">
    <source>
        <dbReference type="Proteomes" id="UP000735302"/>
    </source>
</evidence>
<sequence>MLAASSTVNRLSDAPTVQHRFVLTRLMEEFDHPIPNTELSTMNTISDAMNFFSTPVIDHSAYEDLSKLDLPKNLHIQMEPVRFDPETDTFFDGQSAFPGRPTVVSSLKYRRKYRGNSGESRNQRSITEFERQRELEADRERLGWRRIPSEGE</sequence>
<comment type="subcellular location">
    <subcellularLocation>
        <location evidence="1">Mitochondrion</location>
    </subcellularLocation>
</comment>